<sequence>MDVLLIEGDITTQRVDAVVNAANRQMRGGGGVDGAIHRAGGPAILEECVRRYPDGVPTGEAGWTTAGNMPARWVIHVVGPNWNAGQRDPALLASCYRNSLGVADELGAASVAFPAISAGLFGWPLDDAAETAVRIVRNTPTRVQEVRFVLFTAPVYAAFSRAMSDSGE</sequence>
<feature type="domain" description="Macro" evidence="1">
    <location>
        <begin position="1"/>
        <end position="167"/>
    </location>
</feature>
<dbReference type="Pfam" id="PF01661">
    <property type="entry name" value="Macro"/>
    <property type="match status" value="1"/>
</dbReference>
<dbReference type="PROSITE" id="PS51154">
    <property type="entry name" value="MACRO"/>
    <property type="match status" value="1"/>
</dbReference>
<comment type="caution">
    <text evidence="2">The sequence shown here is derived from an EMBL/GenBank/DDBJ whole genome shotgun (WGS) entry which is preliminary data.</text>
</comment>
<evidence type="ECO:0000259" key="1">
    <source>
        <dbReference type="PROSITE" id="PS51154"/>
    </source>
</evidence>
<accession>A0A927N7Z7</accession>
<evidence type="ECO:0000313" key="3">
    <source>
        <dbReference type="Proteomes" id="UP000638648"/>
    </source>
</evidence>
<dbReference type="SMART" id="SM00506">
    <property type="entry name" value="A1pp"/>
    <property type="match status" value="1"/>
</dbReference>
<dbReference type="Gene3D" id="3.40.220.10">
    <property type="entry name" value="Leucine Aminopeptidase, subunit E, domain 1"/>
    <property type="match status" value="1"/>
</dbReference>
<name>A0A927N7Z7_9ACTN</name>
<dbReference type="AlphaFoldDB" id="A0A927N7Z7"/>
<dbReference type="PANTHER" id="PTHR11106">
    <property type="entry name" value="GANGLIOSIDE INDUCED DIFFERENTIATION ASSOCIATED PROTEIN 2-RELATED"/>
    <property type="match status" value="1"/>
</dbReference>
<dbReference type="Proteomes" id="UP000638648">
    <property type="component" value="Unassembled WGS sequence"/>
</dbReference>
<dbReference type="CDD" id="cd02908">
    <property type="entry name" value="Macro_OAADPr_deacetylase"/>
    <property type="match status" value="1"/>
</dbReference>
<dbReference type="SUPFAM" id="SSF52949">
    <property type="entry name" value="Macro domain-like"/>
    <property type="match status" value="1"/>
</dbReference>
<dbReference type="InterPro" id="IPR043472">
    <property type="entry name" value="Macro_dom-like"/>
</dbReference>
<dbReference type="PANTHER" id="PTHR11106:SF27">
    <property type="entry name" value="MACRO DOMAIN-CONTAINING PROTEIN"/>
    <property type="match status" value="1"/>
</dbReference>
<proteinExistence type="predicted"/>
<reference evidence="2" key="1">
    <citation type="submission" date="2020-10" db="EMBL/GenBank/DDBJ databases">
        <title>Sequencing the genomes of 1000 actinobacteria strains.</title>
        <authorList>
            <person name="Klenk H.-P."/>
        </authorList>
    </citation>
    <scope>NUCLEOTIDE SEQUENCE</scope>
    <source>
        <strain evidence="2">DSM 45354</strain>
    </source>
</reference>
<dbReference type="EMBL" id="JADBEM010000001">
    <property type="protein sequence ID" value="MBE1612683.1"/>
    <property type="molecule type" value="Genomic_DNA"/>
</dbReference>
<evidence type="ECO:0000313" key="2">
    <source>
        <dbReference type="EMBL" id="MBE1612683.1"/>
    </source>
</evidence>
<protein>
    <submittedName>
        <fullName evidence="2">O-acetyl-ADP-ribose deacetylase (Regulator of RNase III)</fullName>
    </submittedName>
</protein>
<organism evidence="2 3">
    <name type="scientific">Actinopolymorpha pittospori</name>
    <dbReference type="NCBI Taxonomy" id="648752"/>
    <lineage>
        <taxon>Bacteria</taxon>
        <taxon>Bacillati</taxon>
        <taxon>Actinomycetota</taxon>
        <taxon>Actinomycetes</taxon>
        <taxon>Propionibacteriales</taxon>
        <taxon>Actinopolymorphaceae</taxon>
        <taxon>Actinopolymorpha</taxon>
    </lineage>
</organism>
<dbReference type="RefSeq" id="WP_192755683.1">
    <property type="nucleotide sequence ID" value="NZ_BAABJL010000140.1"/>
</dbReference>
<keyword evidence="3" id="KW-1185">Reference proteome</keyword>
<gene>
    <name evidence="2" type="ORF">HEB94_009531</name>
</gene>
<dbReference type="NCBIfam" id="NF001664">
    <property type="entry name" value="PRK00431.1-6"/>
    <property type="match status" value="1"/>
</dbReference>
<dbReference type="InterPro" id="IPR002589">
    <property type="entry name" value="Macro_dom"/>
</dbReference>